<dbReference type="GO" id="GO:0048038">
    <property type="term" value="F:quinone binding"/>
    <property type="evidence" value="ECO:0007669"/>
    <property type="project" value="UniProtKB-KW"/>
</dbReference>
<comment type="subcellular location">
    <subcellularLocation>
        <location evidence="1">Membrane</location>
        <topology evidence="1">Multi-pass membrane protein</topology>
    </subcellularLocation>
</comment>
<evidence type="ECO:0000256" key="5">
    <source>
        <dbReference type="ARBA" id="ARBA00022989"/>
    </source>
</evidence>
<keyword evidence="8" id="KW-1015">Disulfide bond</keyword>
<evidence type="ECO:0000256" key="3">
    <source>
        <dbReference type="ARBA" id="ARBA00022692"/>
    </source>
</evidence>
<evidence type="ECO:0000256" key="4">
    <source>
        <dbReference type="ARBA" id="ARBA00022719"/>
    </source>
</evidence>
<dbReference type="Gene3D" id="1.20.1440.130">
    <property type="entry name" value="VKOR domain"/>
    <property type="match status" value="1"/>
</dbReference>
<feature type="domain" description="Vitamin K epoxide reductase" evidence="11">
    <location>
        <begin position="10"/>
        <end position="135"/>
    </location>
</feature>
<protein>
    <recommendedName>
        <fullName evidence="11">Vitamin K epoxide reductase domain-containing protein</fullName>
    </recommendedName>
</protein>
<accession>A0A382IXX6</accession>
<feature type="transmembrane region" description="Helical" evidence="10">
    <location>
        <begin position="91"/>
        <end position="112"/>
    </location>
</feature>
<proteinExistence type="inferred from homology"/>
<dbReference type="InterPro" id="IPR038354">
    <property type="entry name" value="VKOR_sf"/>
</dbReference>
<dbReference type="GO" id="GO:0016020">
    <property type="term" value="C:membrane"/>
    <property type="evidence" value="ECO:0007669"/>
    <property type="project" value="UniProtKB-SubCell"/>
</dbReference>
<evidence type="ECO:0000256" key="6">
    <source>
        <dbReference type="ARBA" id="ARBA00023002"/>
    </source>
</evidence>
<feature type="transmembrane region" description="Helical" evidence="10">
    <location>
        <begin position="6"/>
        <end position="28"/>
    </location>
</feature>
<evidence type="ECO:0000313" key="12">
    <source>
        <dbReference type="EMBL" id="SVC04012.1"/>
    </source>
</evidence>
<name>A0A382IXX6_9ZZZZ</name>
<keyword evidence="7 10" id="KW-0472">Membrane</keyword>
<keyword evidence="5 10" id="KW-1133">Transmembrane helix</keyword>
<dbReference type="AlphaFoldDB" id="A0A382IXX6"/>
<dbReference type="EMBL" id="UINC01070115">
    <property type="protein sequence ID" value="SVC04012.1"/>
    <property type="molecule type" value="Genomic_DNA"/>
</dbReference>
<keyword evidence="9" id="KW-0676">Redox-active center</keyword>
<evidence type="ECO:0000256" key="2">
    <source>
        <dbReference type="ARBA" id="ARBA00006214"/>
    </source>
</evidence>
<dbReference type="InterPro" id="IPR012932">
    <property type="entry name" value="VKOR"/>
</dbReference>
<evidence type="ECO:0000256" key="8">
    <source>
        <dbReference type="ARBA" id="ARBA00023157"/>
    </source>
</evidence>
<evidence type="ECO:0000256" key="9">
    <source>
        <dbReference type="ARBA" id="ARBA00023284"/>
    </source>
</evidence>
<dbReference type="GO" id="GO:0016491">
    <property type="term" value="F:oxidoreductase activity"/>
    <property type="evidence" value="ECO:0007669"/>
    <property type="project" value="UniProtKB-KW"/>
</dbReference>
<dbReference type="Pfam" id="PF07884">
    <property type="entry name" value="VKOR"/>
    <property type="match status" value="1"/>
</dbReference>
<comment type="similarity">
    <text evidence="2">Belongs to the VKOR family.</text>
</comment>
<organism evidence="12">
    <name type="scientific">marine metagenome</name>
    <dbReference type="NCBI Taxonomy" id="408172"/>
    <lineage>
        <taxon>unclassified sequences</taxon>
        <taxon>metagenomes</taxon>
        <taxon>ecological metagenomes</taxon>
    </lineage>
</organism>
<feature type="transmembrane region" description="Helical" evidence="10">
    <location>
        <begin position="119"/>
        <end position="137"/>
    </location>
</feature>
<sequence length="138" mass="15409">MHYNIYFIGALLALIGGAFSFYFNGVYYGKILPHQFWIPRICQMDSNQCTSIVETKYGKIFGVPNAQLGRYFLFGYSLTLAGVPFNLVDPLIPLFIGGLTIFLGIYLVYGLIRLKTPCSICLTIHVLNAVIFIIQAIG</sequence>
<keyword evidence="6" id="KW-0560">Oxidoreductase</keyword>
<evidence type="ECO:0000259" key="11">
    <source>
        <dbReference type="Pfam" id="PF07884"/>
    </source>
</evidence>
<keyword evidence="4" id="KW-0874">Quinone</keyword>
<gene>
    <name evidence="12" type="ORF">METZ01_LOCUS256866</name>
</gene>
<keyword evidence="3 10" id="KW-0812">Transmembrane</keyword>
<reference evidence="12" key="1">
    <citation type="submission" date="2018-05" db="EMBL/GenBank/DDBJ databases">
        <authorList>
            <person name="Lanie J.A."/>
            <person name="Ng W.-L."/>
            <person name="Kazmierczak K.M."/>
            <person name="Andrzejewski T.M."/>
            <person name="Davidsen T.M."/>
            <person name="Wayne K.J."/>
            <person name="Tettelin H."/>
            <person name="Glass J.I."/>
            <person name="Rusch D."/>
            <person name="Podicherti R."/>
            <person name="Tsui H.-C.T."/>
            <person name="Winkler M.E."/>
        </authorList>
    </citation>
    <scope>NUCLEOTIDE SEQUENCE</scope>
</reference>
<evidence type="ECO:0000256" key="1">
    <source>
        <dbReference type="ARBA" id="ARBA00004141"/>
    </source>
</evidence>
<evidence type="ECO:0000256" key="7">
    <source>
        <dbReference type="ARBA" id="ARBA00023136"/>
    </source>
</evidence>
<evidence type="ECO:0000256" key="10">
    <source>
        <dbReference type="SAM" id="Phobius"/>
    </source>
</evidence>